<keyword evidence="3" id="KW-0597">Phosphoprotein</keyword>
<evidence type="ECO:0000256" key="9">
    <source>
        <dbReference type="SAM" id="Phobius"/>
    </source>
</evidence>
<keyword evidence="6 12" id="KW-0418">Kinase</keyword>
<dbReference type="SUPFAM" id="SSF55874">
    <property type="entry name" value="ATPase domain of HSP90 chaperone/DNA topoisomerase II/histidine kinase"/>
    <property type="match status" value="1"/>
</dbReference>
<feature type="transmembrane region" description="Helical" evidence="9">
    <location>
        <begin position="169"/>
        <end position="189"/>
    </location>
</feature>
<gene>
    <name evidence="12" type="ORF">F4559_002009</name>
</gene>
<comment type="caution">
    <text evidence="12">The sequence shown here is derived from an EMBL/GenBank/DDBJ whole genome shotgun (WGS) entry which is preliminary data.</text>
</comment>
<organism evidence="12 13">
    <name type="scientific">Saccharothrix violaceirubra</name>
    <dbReference type="NCBI Taxonomy" id="413306"/>
    <lineage>
        <taxon>Bacteria</taxon>
        <taxon>Bacillati</taxon>
        <taxon>Actinomycetota</taxon>
        <taxon>Actinomycetes</taxon>
        <taxon>Pseudonocardiales</taxon>
        <taxon>Pseudonocardiaceae</taxon>
        <taxon>Saccharothrix</taxon>
    </lineage>
</organism>
<dbReference type="GO" id="GO:0016020">
    <property type="term" value="C:membrane"/>
    <property type="evidence" value="ECO:0007669"/>
    <property type="project" value="InterPro"/>
</dbReference>
<feature type="transmembrane region" description="Helical" evidence="9">
    <location>
        <begin position="139"/>
        <end position="157"/>
    </location>
</feature>
<evidence type="ECO:0000256" key="2">
    <source>
        <dbReference type="ARBA" id="ARBA00012438"/>
    </source>
</evidence>
<feature type="domain" description="Signal transduction histidine kinase subgroup 3 dimerisation and phosphoacceptor" evidence="11">
    <location>
        <begin position="221"/>
        <end position="284"/>
    </location>
</feature>
<dbReference type="InterPro" id="IPR003594">
    <property type="entry name" value="HATPase_dom"/>
</dbReference>
<evidence type="ECO:0000256" key="5">
    <source>
        <dbReference type="ARBA" id="ARBA00022741"/>
    </source>
</evidence>
<dbReference type="GO" id="GO:0000155">
    <property type="term" value="F:phosphorelay sensor kinase activity"/>
    <property type="evidence" value="ECO:0007669"/>
    <property type="project" value="InterPro"/>
</dbReference>
<dbReference type="InterPro" id="IPR036890">
    <property type="entry name" value="HATPase_C_sf"/>
</dbReference>
<name>A0A7W7T3G8_9PSEU</name>
<keyword evidence="13" id="KW-1185">Reference proteome</keyword>
<evidence type="ECO:0000256" key="3">
    <source>
        <dbReference type="ARBA" id="ARBA00022553"/>
    </source>
</evidence>
<keyword evidence="4" id="KW-0808">Transferase</keyword>
<dbReference type="PANTHER" id="PTHR24421">
    <property type="entry name" value="NITRATE/NITRITE SENSOR PROTEIN NARX-RELATED"/>
    <property type="match status" value="1"/>
</dbReference>
<comment type="catalytic activity">
    <reaction evidence="1">
        <text>ATP + protein L-histidine = ADP + protein N-phospho-L-histidine.</text>
        <dbReference type="EC" id="2.7.13.3"/>
    </reaction>
</comment>
<keyword evidence="9" id="KW-0812">Transmembrane</keyword>
<evidence type="ECO:0000256" key="8">
    <source>
        <dbReference type="ARBA" id="ARBA00023012"/>
    </source>
</evidence>
<dbReference type="GO" id="GO:0005524">
    <property type="term" value="F:ATP binding"/>
    <property type="evidence" value="ECO:0007669"/>
    <property type="project" value="UniProtKB-KW"/>
</dbReference>
<keyword evidence="9" id="KW-0472">Membrane</keyword>
<evidence type="ECO:0000259" key="11">
    <source>
        <dbReference type="Pfam" id="PF07730"/>
    </source>
</evidence>
<dbReference type="InterPro" id="IPR011712">
    <property type="entry name" value="Sig_transdc_His_kin_sub3_dim/P"/>
</dbReference>
<sequence>MPSVTAAQYGDNRRMAEAGGRTLTGDAVEMLPGAGYTDVPAQRATSAARGLTFTRRRQWIFDVAAVVVAALDVSLRVVPESQPYQWVLSIIAVAAVAFRRRFPFLVVLVTFPGFFAGWAQLAAMIALGTLARRKLLTTPTYVGAAMVWMSRFFLWPVDEFLKLDWRTHVHDAIYGCIVAGMPIAIGLLAHAREQLSARIAELAESRERERMLHAHAVRADERARLAREMHDVVSHQVSLIAMQAGALRMAAADPNAKQVAGTIRTLSTRTLEELRQLVSVLRTTNGDDSPQPRIEDLPQLVAGAGFPVRLAVEVDSLPAPVSGAVYRTVQEALTNVRKHADGAATSVRIAAVGEELRVEVHNEPSAHPDRRRLPGGGHGLVGLRERAALLNGVFEAGPSEDGGFSVRVTFPLGCAAHGS</sequence>
<accession>A0A7W7T3G8</accession>
<feature type="transmembrane region" description="Helical" evidence="9">
    <location>
        <begin position="105"/>
        <end position="127"/>
    </location>
</feature>
<dbReference type="Gene3D" id="1.20.5.1930">
    <property type="match status" value="1"/>
</dbReference>
<dbReference type="PANTHER" id="PTHR24421:SF10">
    <property type="entry name" value="NITRATE_NITRITE SENSOR PROTEIN NARQ"/>
    <property type="match status" value="1"/>
</dbReference>
<dbReference type="EMBL" id="JACHJS010000001">
    <property type="protein sequence ID" value="MBB4964650.1"/>
    <property type="molecule type" value="Genomic_DNA"/>
</dbReference>
<evidence type="ECO:0000313" key="13">
    <source>
        <dbReference type="Proteomes" id="UP000542674"/>
    </source>
</evidence>
<evidence type="ECO:0000259" key="10">
    <source>
        <dbReference type="Pfam" id="PF02518"/>
    </source>
</evidence>
<protein>
    <recommendedName>
        <fullName evidence="2">histidine kinase</fullName>
        <ecNumber evidence="2">2.7.13.3</ecNumber>
    </recommendedName>
</protein>
<evidence type="ECO:0000313" key="12">
    <source>
        <dbReference type="EMBL" id="MBB4964650.1"/>
    </source>
</evidence>
<dbReference type="CDD" id="cd16917">
    <property type="entry name" value="HATPase_UhpB-NarQ-NarX-like"/>
    <property type="match status" value="1"/>
</dbReference>
<dbReference type="GO" id="GO:0046983">
    <property type="term" value="F:protein dimerization activity"/>
    <property type="evidence" value="ECO:0007669"/>
    <property type="project" value="InterPro"/>
</dbReference>
<dbReference type="Proteomes" id="UP000542674">
    <property type="component" value="Unassembled WGS sequence"/>
</dbReference>
<feature type="domain" description="Histidine kinase/HSP90-like ATPase" evidence="10">
    <location>
        <begin position="324"/>
        <end position="412"/>
    </location>
</feature>
<keyword evidence="9" id="KW-1133">Transmembrane helix</keyword>
<dbReference type="Pfam" id="PF07730">
    <property type="entry name" value="HisKA_3"/>
    <property type="match status" value="1"/>
</dbReference>
<dbReference type="Gene3D" id="3.30.565.10">
    <property type="entry name" value="Histidine kinase-like ATPase, C-terminal domain"/>
    <property type="match status" value="1"/>
</dbReference>
<dbReference type="AlphaFoldDB" id="A0A7W7T3G8"/>
<dbReference type="RefSeq" id="WP_184667808.1">
    <property type="nucleotide sequence ID" value="NZ_BAABAI010000031.1"/>
</dbReference>
<evidence type="ECO:0000256" key="4">
    <source>
        <dbReference type="ARBA" id="ARBA00022679"/>
    </source>
</evidence>
<dbReference type="EC" id="2.7.13.3" evidence="2"/>
<evidence type="ECO:0000256" key="7">
    <source>
        <dbReference type="ARBA" id="ARBA00022840"/>
    </source>
</evidence>
<evidence type="ECO:0000256" key="1">
    <source>
        <dbReference type="ARBA" id="ARBA00000085"/>
    </source>
</evidence>
<keyword evidence="8" id="KW-0902">Two-component regulatory system</keyword>
<dbReference type="Pfam" id="PF02518">
    <property type="entry name" value="HATPase_c"/>
    <property type="match status" value="1"/>
</dbReference>
<keyword evidence="7" id="KW-0067">ATP-binding</keyword>
<reference evidence="12 13" key="1">
    <citation type="submission" date="2020-08" db="EMBL/GenBank/DDBJ databases">
        <title>Sequencing the genomes of 1000 actinobacteria strains.</title>
        <authorList>
            <person name="Klenk H.-P."/>
        </authorList>
    </citation>
    <scope>NUCLEOTIDE SEQUENCE [LARGE SCALE GENOMIC DNA]</scope>
    <source>
        <strain evidence="12 13">DSM 45084</strain>
    </source>
</reference>
<keyword evidence="5" id="KW-0547">Nucleotide-binding</keyword>
<evidence type="ECO:0000256" key="6">
    <source>
        <dbReference type="ARBA" id="ARBA00022777"/>
    </source>
</evidence>
<proteinExistence type="predicted"/>
<dbReference type="InterPro" id="IPR050482">
    <property type="entry name" value="Sensor_HK_TwoCompSys"/>
</dbReference>